<dbReference type="Proteomes" id="UP000245911">
    <property type="component" value="Unassembled WGS sequence"/>
</dbReference>
<gene>
    <name evidence="1" type="ORF">DDE20_07215</name>
</gene>
<proteinExistence type="predicted"/>
<organism evidence="1 2">
    <name type="scientific">Pararhodobacter oceanensis</name>
    <dbReference type="NCBI Taxonomy" id="2172121"/>
    <lineage>
        <taxon>Bacteria</taxon>
        <taxon>Pseudomonadati</taxon>
        <taxon>Pseudomonadota</taxon>
        <taxon>Alphaproteobacteria</taxon>
        <taxon>Rhodobacterales</taxon>
        <taxon>Paracoccaceae</taxon>
        <taxon>Pararhodobacter</taxon>
    </lineage>
</organism>
<dbReference type="EMBL" id="QDKM01000002">
    <property type="protein sequence ID" value="PVH29877.1"/>
    <property type="molecule type" value="Genomic_DNA"/>
</dbReference>
<accession>A0A2T8HWR8</accession>
<comment type="caution">
    <text evidence="1">The sequence shown here is derived from an EMBL/GenBank/DDBJ whole genome shotgun (WGS) entry which is preliminary data.</text>
</comment>
<dbReference type="AlphaFoldDB" id="A0A2T8HWR8"/>
<evidence type="ECO:0000313" key="1">
    <source>
        <dbReference type="EMBL" id="PVH29877.1"/>
    </source>
</evidence>
<name>A0A2T8HWR8_9RHOB</name>
<keyword evidence="2" id="KW-1185">Reference proteome</keyword>
<evidence type="ECO:0000313" key="2">
    <source>
        <dbReference type="Proteomes" id="UP000245911"/>
    </source>
</evidence>
<reference evidence="1 2" key="1">
    <citation type="submission" date="2018-04" db="EMBL/GenBank/DDBJ databases">
        <title>Pararhodobacter oceanense sp. nov., isolated from marine intertidal sediment.</title>
        <authorList>
            <person name="Wang X.-L."/>
            <person name="Du Z.-J."/>
        </authorList>
    </citation>
    <scope>NUCLEOTIDE SEQUENCE [LARGE SCALE GENOMIC DNA]</scope>
    <source>
        <strain evidence="1 2">AM505</strain>
    </source>
</reference>
<protein>
    <submittedName>
        <fullName evidence="1">Uncharacterized protein</fullName>
    </submittedName>
</protein>
<sequence>MRENEHPELWDSPATGACREQETSMSKITIAALTAVFGLSVLAGCNQSRQEEFVMVEPAPQPIYVEPVSSKYN</sequence>